<keyword evidence="3" id="KW-0479">Metal-binding</keyword>
<dbReference type="PROSITE" id="PS51837">
    <property type="entry name" value="LITAF"/>
    <property type="match status" value="1"/>
</dbReference>
<dbReference type="GO" id="GO:0016020">
    <property type="term" value="C:membrane"/>
    <property type="evidence" value="ECO:0007669"/>
    <property type="project" value="UniProtKB-SubCell"/>
</dbReference>
<dbReference type="EMBL" id="MPUH01000262">
    <property type="protein sequence ID" value="OMJ84671.1"/>
    <property type="molecule type" value="Genomic_DNA"/>
</dbReference>
<comment type="similarity">
    <text evidence="2">Belongs to the CDIP1/LITAF family.</text>
</comment>
<comment type="caution">
    <text evidence="9">The sequence shown here is derived from an EMBL/GenBank/DDBJ whole genome shotgun (WGS) entry which is preliminary data.</text>
</comment>
<evidence type="ECO:0000256" key="3">
    <source>
        <dbReference type="ARBA" id="ARBA00022723"/>
    </source>
</evidence>
<evidence type="ECO:0000256" key="6">
    <source>
        <dbReference type="SAM" id="MobiDB-lite"/>
    </source>
</evidence>
<keyword evidence="7" id="KW-1133">Transmembrane helix</keyword>
<dbReference type="PANTHER" id="PTHR23292">
    <property type="entry name" value="LIPOPOLYSACCHARIDE-INDUCED TUMOR NECROSIS FACTOR-ALPHA FACTOR"/>
    <property type="match status" value="1"/>
</dbReference>
<comment type="subcellular location">
    <subcellularLocation>
        <location evidence="1">Membrane</location>
        <topology evidence="1">Peripheral membrane protein</topology>
    </subcellularLocation>
</comment>
<dbReference type="AlphaFoldDB" id="A0A1R2C6R7"/>
<gene>
    <name evidence="9" type="ORF">SteCoe_14194</name>
</gene>
<dbReference type="GO" id="GO:0008270">
    <property type="term" value="F:zinc ion binding"/>
    <property type="evidence" value="ECO:0007669"/>
    <property type="project" value="TreeGrafter"/>
</dbReference>
<feature type="compositionally biased region" description="Polar residues" evidence="6">
    <location>
        <begin position="8"/>
        <end position="31"/>
    </location>
</feature>
<organism evidence="9 10">
    <name type="scientific">Stentor coeruleus</name>
    <dbReference type="NCBI Taxonomy" id="5963"/>
    <lineage>
        <taxon>Eukaryota</taxon>
        <taxon>Sar</taxon>
        <taxon>Alveolata</taxon>
        <taxon>Ciliophora</taxon>
        <taxon>Postciliodesmatophora</taxon>
        <taxon>Heterotrichea</taxon>
        <taxon>Heterotrichida</taxon>
        <taxon>Stentoridae</taxon>
        <taxon>Stentor</taxon>
    </lineage>
</organism>
<evidence type="ECO:0000256" key="1">
    <source>
        <dbReference type="ARBA" id="ARBA00004170"/>
    </source>
</evidence>
<feature type="domain" description="LITAF" evidence="8">
    <location>
        <begin position="61"/>
        <end position="145"/>
    </location>
</feature>
<dbReference type="PANTHER" id="PTHR23292:SF6">
    <property type="entry name" value="FI16602P1-RELATED"/>
    <property type="match status" value="1"/>
</dbReference>
<keyword evidence="5 7" id="KW-0472">Membrane</keyword>
<evidence type="ECO:0000313" key="10">
    <source>
        <dbReference type="Proteomes" id="UP000187209"/>
    </source>
</evidence>
<feature type="transmembrane region" description="Helical" evidence="7">
    <location>
        <begin position="101"/>
        <end position="122"/>
    </location>
</feature>
<sequence>MSNEHSRKTSYSSVRSLPQTSTSWSASSDCKSSISPIRLKDLINNTKIESKEDFHTHENNFYSEDPYELVTQTEIPKLIWCPYCQAENRTYTVYISNSQTLYSSVAIFLLGGVFGCCLLPYASKCCKDRKTACCKCHHLISEIDE</sequence>
<evidence type="ECO:0000259" key="8">
    <source>
        <dbReference type="PROSITE" id="PS51837"/>
    </source>
</evidence>
<dbReference type="Proteomes" id="UP000187209">
    <property type="component" value="Unassembled WGS sequence"/>
</dbReference>
<keyword evidence="10" id="KW-1185">Reference proteome</keyword>
<feature type="region of interest" description="Disordered" evidence="6">
    <location>
        <begin position="1"/>
        <end position="31"/>
    </location>
</feature>
<dbReference type="InterPro" id="IPR037519">
    <property type="entry name" value="LITAF_fam"/>
</dbReference>
<evidence type="ECO:0000313" key="9">
    <source>
        <dbReference type="EMBL" id="OMJ84671.1"/>
    </source>
</evidence>
<evidence type="ECO:0000256" key="7">
    <source>
        <dbReference type="SAM" id="Phobius"/>
    </source>
</evidence>
<dbReference type="SMART" id="SM00714">
    <property type="entry name" value="LITAF"/>
    <property type="match status" value="1"/>
</dbReference>
<protein>
    <recommendedName>
        <fullName evidence="8">LITAF domain-containing protein</fullName>
    </recommendedName>
</protein>
<reference evidence="9 10" key="1">
    <citation type="submission" date="2016-11" db="EMBL/GenBank/DDBJ databases">
        <title>The macronuclear genome of Stentor coeruleus: a giant cell with tiny introns.</title>
        <authorList>
            <person name="Slabodnick M."/>
            <person name="Ruby J.G."/>
            <person name="Reiff S.B."/>
            <person name="Swart E.C."/>
            <person name="Gosai S."/>
            <person name="Prabakaran S."/>
            <person name="Witkowska E."/>
            <person name="Larue G.E."/>
            <person name="Fisher S."/>
            <person name="Freeman R.M."/>
            <person name="Gunawardena J."/>
            <person name="Chu W."/>
            <person name="Stover N.A."/>
            <person name="Gregory B.D."/>
            <person name="Nowacki M."/>
            <person name="Derisi J."/>
            <person name="Roy S.W."/>
            <person name="Marshall W.F."/>
            <person name="Sood P."/>
        </authorList>
    </citation>
    <scope>NUCLEOTIDE SEQUENCE [LARGE SCALE GENOMIC DNA]</scope>
    <source>
        <strain evidence="9">WM001</strain>
    </source>
</reference>
<keyword evidence="4" id="KW-0862">Zinc</keyword>
<accession>A0A1R2C6R7</accession>
<evidence type="ECO:0000256" key="5">
    <source>
        <dbReference type="ARBA" id="ARBA00023136"/>
    </source>
</evidence>
<dbReference type="Pfam" id="PF10601">
    <property type="entry name" value="zf-LITAF-like"/>
    <property type="match status" value="1"/>
</dbReference>
<name>A0A1R2C6R7_9CILI</name>
<proteinExistence type="inferred from homology"/>
<dbReference type="InterPro" id="IPR006629">
    <property type="entry name" value="LITAF"/>
</dbReference>
<evidence type="ECO:0000256" key="4">
    <source>
        <dbReference type="ARBA" id="ARBA00022833"/>
    </source>
</evidence>
<keyword evidence="7" id="KW-0812">Transmembrane</keyword>
<evidence type="ECO:0000256" key="2">
    <source>
        <dbReference type="ARBA" id="ARBA00005975"/>
    </source>
</evidence>